<dbReference type="HOGENOM" id="CLU_272263_0_0_1"/>
<dbReference type="InterPro" id="IPR011992">
    <property type="entry name" value="EF-hand-dom_pair"/>
</dbReference>
<dbReference type="OrthoDB" id="26525at2759"/>
<organism evidence="5 6">
    <name type="scientific">Rhizophagus irregularis (strain DAOM 197198w)</name>
    <name type="common">Glomus intraradices</name>
    <dbReference type="NCBI Taxonomy" id="1432141"/>
    <lineage>
        <taxon>Eukaryota</taxon>
        <taxon>Fungi</taxon>
        <taxon>Fungi incertae sedis</taxon>
        <taxon>Mucoromycota</taxon>
        <taxon>Glomeromycotina</taxon>
        <taxon>Glomeromycetes</taxon>
        <taxon>Glomerales</taxon>
        <taxon>Glomeraceae</taxon>
        <taxon>Rhizophagus</taxon>
    </lineage>
</organism>
<dbReference type="EMBL" id="JEMT01027520">
    <property type="protein sequence ID" value="EXX56802.1"/>
    <property type="molecule type" value="Genomic_DNA"/>
</dbReference>
<feature type="domain" description="EF-hand" evidence="4">
    <location>
        <begin position="119"/>
        <end position="154"/>
    </location>
</feature>
<dbReference type="SUPFAM" id="SSF47473">
    <property type="entry name" value="EF-hand"/>
    <property type="match status" value="5"/>
</dbReference>
<proteinExistence type="predicted"/>
<keyword evidence="1" id="KW-0677">Repeat</keyword>
<feature type="compositionally biased region" description="Basic and acidic residues" evidence="3">
    <location>
        <begin position="15"/>
        <end position="40"/>
    </location>
</feature>
<gene>
    <name evidence="5" type="ORF">RirG_212910</name>
</gene>
<reference evidence="5 6" key="1">
    <citation type="submission" date="2014-02" db="EMBL/GenBank/DDBJ databases">
        <title>Single nucleus genome sequencing reveals high similarity among nuclei of an endomycorrhizal fungus.</title>
        <authorList>
            <person name="Lin K."/>
            <person name="Geurts R."/>
            <person name="Zhang Z."/>
            <person name="Limpens E."/>
            <person name="Saunders D.G."/>
            <person name="Mu D."/>
            <person name="Pang E."/>
            <person name="Cao H."/>
            <person name="Cha H."/>
            <person name="Lin T."/>
            <person name="Zhou Q."/>
            <person name="Shang Y."/>
            <person name="Li Y."/>
            <person name="Ivanov S."/>
            <person name="Sharma T."/>
            <person name="Velzen R.V."/>
            <person name="Ruijter N.D."/>
            <person name="Aanen D.K."/>
            <person name="Win J."/>
            <person name="Kamoun S."/>
            <person name="Bisseling T."/>
            <person name="Huang S."/>
        </authorList>
    </citation>
    <scope>NUCLEOTIDE SEQUENCE [LARGE SCALE GENOMIC DNA]</scope>
    <source>
        <strain evidence="6">DAOM197198w</strain>
    </source>
</reference>
<dbReference type="PANTHER" id="PTHR23050">
    <property type="entry name" value="CALCIUM BINDING PROTEIN"/>
    <property type="match status" value="1"/>
</dbReference>
<feature type="compositionally biased region" description="Basic and acidic residues" evidence="3">
    <location>
        <begin position="211"/>
        <end position="240"/>
    </location>
</feature>
<feature type="compositionally biased region" description="Basic and acidic residues" evidence="3">
    <location>
        <begin position="523"/>
        <end position="543"/>
    </location>
</feature>
<feature type="compositionally biased region" description="Basic and acidic residues" evidence="3">
    <location>
        <begin position="249"/>
        <end position="258"/>
    </location>
</feature>
<feature type="domain" description="EF-hand" evidence="4">
    <location>
        <begin position="893"/>
        <end position="928"/>
    </location>
</feature>
<feature type="domain" description="EF-hand" evidence="4">
    <location>
        <begin position="661"/>
        <end position="696"/>
    </location>
</feature>
<dbReference type="InterPro" id="IPR050145">
    <property type="entry name" value="Centrin_CML-like"/>
</dbReference>
<feature type="region of interest" description="Disordered" evidence="3">
    <location>
        <begin position="707"/>
        <end position="750"/>
    </location>
</feature>
<feature type="compositionally biased region" description="Basic and acidic residues" evidence="3">
    <location>
        <begin position="504"/>
        <end position="513"/>
    </location>
</feature>
<evidence type="ECO:0000259" key="4">
    <source>
        <dbReference type="PROSITE" id="PS50222"/>
    </source>
</evidence>
<feature type="compositionally biased region" description="Basic and acidic residues" evidence="3">
    <location>
        <begin position="776"/>
        <end position="804"/>
    </location>
</feature>
<dbReference type="InterPro" id="IPR002048">
    <property type="entry name" value="EF_hand_dom"/>
</dbReference>
<feature type="domain" description="EF-hand" evidence="4">
    <location>
        <begin position="1031"/>
        <end position="1066"/>
    </location>
</feature>
<feature type="region of interest" description="Disordered" evidence="3">
    <location>
        <begin position="997"/>
        <end position="1021"/>
    </location>
</feature>
<evidence type="ECO:0000313" key="6">
    <source>
        <dbReference type="Proteomes" id="UP000022910"/>
    </source>
</evidence>
<dbReference type="CDD" id="cd00051">
    <property type="entry name" value="EFh"/>
    <property type="match status" value="6"/>
</dbReference>
<feature type="compositionally biased region" description="Basic and acidic residues" evidence="3">
    <location>
        <begin position="268"/>
        <end position="288"/>
    </location>
</feature>
<feature type="domain" description="EF-hand" evidence="4">
    <location>
        <begin position="1102"/>
        <end position="1137"/>
    </location>
</feature>
<feature type="region of interest" description="Disordered" evidence="3">
    <location>
        <begin position="1"/>
        <end position="42"/>
    </location>
</feature>
<comment type="caution">
    <text evidence="5">The sequence shown here is derived from an EMBL/GenBank/DDBJ whole genome shotgun (WGS) entry which is preliminary data.</text>
</comment>
<protein>
    <recommendedName>
        <fullName evidence="4">EF-hand domain-containing protein</fullName>
    </recommendedName>
</protein>
<feature type="compositionally biased region" description="Basic and acidic residues" evidence="3">
    <location>
        <begin position="733"/>
        <end position="750"/>
    </location>
</feature>
<dbReference type="Proteomes" id="UP000022910">
    <property type="component" value="Unassembled WGS sequence"/>
</dbReference>
<dbReference type="Pfam" id="PF13202">
    <property type="entry name" value="EF-hand_5"/>
    <property type="match status" value="2"/>
</dbReference>
<name>A0A015IHZ5_RHIIW</name>
<keyword evidence="2" id="KW-0106">Calcium</keyword>
<feature type="domain" description="EF-hand" evidence="4">
    <location>
        <begin position="156"/>
        <end position="191"/>
    </location>
</feature>
<dbReference type="Gene3D" id="1.10.238.10">
    <property type="entry name" value="EF-hand"/>
    <property type="match status" value="5"/>
</dbReference>
<keyword evidence="6" id="KW-1185">Reference proteome</keyword>
<dbReference type="PROSITE" id="PS50222">
    <property type="entry name" value="EF_HAND_2"/>
    <property type="match status" value="15"/>
</dbReference>
<feature type="compositionally biased region" description="Polar residues" evidence="3">
    <location>
        <begin position="997"/>
        <end position="1010"/>
    </location>
</feature>
<dbReference type="STRING" id="1432141.A0A015IHZ5"/>
<feature type="domain" description="EF-hand" evidence="4">
    <location>
        <begin position="553"/>
        <end position="588"/>
    </location>
</feature>
<feature type="domain" description="EF-hand" evidence="4">
    <location>
        <begin position="1139"/>
        <end position="1174"/>
    </location>
</feature>
<feature type="compositionally biased region" description="Polar residues" evidence="3">
    <location>
        <begin position="455"/>
        <end position="464"/>
    </location>
</feature>
<evidence type="ECO:0000256" key="2">
    <source>
        <dbReference type="ARBA" id="ARBA00022837"/>
    </source>
</evidence>
<dbReference type="PROSITE" id="PS00018">
    <property type="entry name" value="EF_HAND_1"/>
    <property type="match status" value="10"/>
</dbReference>
<dbReference type="GO" id="GO:0005509">
    <property type="term" value="F:calcium ion binding"/>
    <property type="evidence" value="ECO:0007669"/>
    <property type="project" value="InterPro"/>
</dbReference>
<feature type="compositionally biased region" description="Basic and acidic residues" evidence="3">
    <location>
        <begin position="716"/>
        <end position="726"/>
    </location>
</feature>
<dbReference type="Pfam" id="PF13499">
    <property type="entry name" value="EF-hand_7"/>
    <property type="match status" value="9"/>
</dbReference>
<feature type="compositionally biased region" description="Polar residues" evidence="3">
    <location>
        <begin position="198"/>
        <end position="210"/>
    </location>
</feature>
<feature type="region of interest" description="Disordered" evidence="3">
    <location>
        <begin position="196"/>
        <end position="295"/>
    </location>
</feature>
<feature type="domain" description="EF-hand" evidence="4">
    <location>
        <begin position="822"/>
        <end position="857"/>
    </location>
</feature>
<accession>A0A015IHZ5</accession>
<evidence type="ECO:0000256" key="1">
    <source>
        <dbReference type="ARBA" id="ARBA00022737"/>
    </source>
</evidence>
<feature type="domain" description="EF-hand" evidence="4">
    <location>
        <begin position="373"/>
        <end position="408"/>
    </location>
</feature>
<feature type="region of interest" description="Disordered" evidence="3">
    <location>
        <begin position="455"/>
        <end position="543"/>
    </location>
</feature>
<feature type="domain" description="EF-hand" evidence="4">
    <location>
        <begin position="930"/>
        <end position="965"/>
    </location>
</feature>
<feature type="compositionally biased region" description="Basic and acidic residues" evidence="3">
    <location>
        <begin position="465"/>
        <end position="494"/>
    </location>
</feature>
<evidence type="ECO:0000256" key="3">
    <source>
        <dbReference type="SAM" id="MobiDB-lite"/>
    </source>
</evidence>
<dbReference type="SMART" id="SM00054">
    <property type="entry name" value="EFh"/>
    <property type="match status" value="20"/>
</dbReference>
<feature type="region of interest" description="Disordered" evidence="3">
    <location>
        <begin position="769"/>
        <end position="804"/>
    </location>
</feature>
<evidence type="ECO:0000313" key="5">
    <source>
        <dbReference type="EMBL" id="EXX56802.1"/>
    </source>
</evidence>
<feature type="domain" description="EF-hand" evidence="4">
    <location>
        <begin position="410"/>
        <end position="445"/>
    </location>
</feature>
<feature type="domain" description="EF-hand" evidence="4">
    <location>
        <begin position="302"/>
        <end position="337"/>
    </location>
</feature>
<dbReference type="AlphaFoldDB" id="A0A015IHZ5"/>
<feature type="domain" description="EF-hand" evidence="4">
    <location>
        <begin position="48"/>
        <end position="83"/>
    </location>
</feature>
<sequence>MAEKLGKKTAIKTTGKLDKKETSKLSRRPSEKLNKKEVRKTTNAADKLNRTEIKKIFNTFDYNGNGILSLAEIDKAVIEIYPHLAEDKPAIMRAYKAADTSQDGFIDFKEFGRLIDLLHYYNDLFQIFKKLDIDNDRRVDFDEFKKGYELMGINGGPDEELKAKFDEIDTNQGGHILFDEFCIYAAKIKLRSEIPQDAQETQEIQKAQTKPSEKSDKKEIKKPLRRLSENVKSDKKETKPLRRLLSENGKSDKKEISKPLRRLSGNVKLDKKETSKPLRRLSGNEKSNKKISSKTINSVTNTDRTEIKKIFDTFDYNGNGILSLAEIDKAVIEIYPHLAEDKPAIIRAYKAADTSQDGFIDFKEFERLIDLLHYYNNLFQIFKKLDIDNDRRIDFNEFKKGYELMGINGGSDEELKAKFDEIDTNQGGYILFDEFCIYAAKIKLISEIPQDTQEAQEIQKAQTKPSEKSDKKETSKPLRRLSENGKSDKKEISKPLRRLPSENGKSDKKEISKPLRRLSGNVKLEKKETSKPPRRLSENVKSDKKISNKITKLDRTEIKKTFDTFDYNGNGVLSLAEIDKAVIEIYPHLAEDKPAIMRAYKAADTSQDGFIDFKEFGRLIDLLHYYNNLFKIFKKLDIDNDRRIDFDEFKKGYELMKMNGGSDEELKAKFDEIDTNQGGYILFDEFCIYAAKVKLISEIPQDVQETQEIQKAQTKSSEKSDKKETSKTSGKLNKKEISKPLRRLSGNEKLDKKETCKLSGKLDKKEASKLLRNPSVKKETSKPSGKLDNKETSKSSRRLSEKLDKKEVGKIRNTVITTTHKLDRTEIKKIFDIFDYNGNGVLSLAEIDKAVIEIYPHLAEDKPAIMRAYKAADTSQDGFIDFKEFGRLIDLLHYYNNLFQIFKKLDIDNDRRVDFDEFKKGYELMGINGGSDEELKAKFDEIDTNQGGYILFDEFCTYAAKIKLMSKIPQDAQEAQEIQKDQIESAEKLDEKEISETSIKLDNNDTSKPSETLDEKTAGKTTSAVTTTNKLDRTEIKKIFNIFDYNGNGILSLAEIDKAVIEIYPYLAEDKPAIMRAYKAADTSQDGFIDFKEFGRLIDLLHYYNNLFQLFKKLDIDNDRHIDFDEFKKGYEIMGINVDSDKELKAKFDEIDINQGGHILFDEFCTYAAKIKMISEIPQDVQEVQET</sequence>
<dbReference type="InterPro" id="IPR018247">
    <property type="entry name" value="EF_Hand_1_Ca_BS"/>
</dbReference>
<feature type="domain" description="EF-hand" evidence="4">
    <location>
        <begin position="624"/>
        <end position="659"/>
    </location>
</feature>